<dbReference type="InterPro" id="IPR000742">
    <property type="entry name" value="EGF"/>
</dbReference>
<dbReference type="EMBL" id="JAODUO010000127">
    <property type="protein sequence ID" value="KAK2188601.1"/>
    <property type="molecule type" value="Genomic_DNA"/>
</dbReference>
<keyword evidence="7" id="KW-1133">Transmembrane helix</keyword>
<dbReference type="PANTHER" id="PTHR46513:SF13">
    <property type="entry name" value="EGF-LIKE DOMAIN-CONTAINING PROTEIN"/>
    <property type="match status" value="1"/>
</dbReference>
<dbReference type="AlphaFoldDB" id="A0AAD9UGS1"/>
<dbReference type="InterPro" id="IPR000152">
    <property type="entry name" value="EGF-type_Asp/Asn_hydroxyl_site"/>
</dbReference>
<evidence type="ECO:0000256" key="12">
    <source>
        <dbReference type="PROSITE-ProRule" id="PRU00076"/>
    </source>
</evidence>
<dbReference type="GO" id="GO:0005886">
    <property type="term" value="C:plasma membrane"/>
    <property type="evidence" value="ECO:0007669"/>
    <property type="project" value="TreeGrafter"/>
</dbReference>
<dbReference type="GO" id="GO:0006897">
    <property type="term" value="P:endocytosis"/>
    <property type="evidence" value="ECO:0007669"/>
    <property type="project" value="UniProtKB-KW"/>
</dbReference>
<dbReference type="Proteomes" id="UP001209878">
    <property type="component" value="Unassembled WGS sequence"/>
</dbReference>
<evidence type="ECO:0000256" key="3">
    <source>
        <dbReference type="ARBA" id="ARBA00022583"/>
    </source>
</evidence>
<evidence type="ECO:0000256" key="4">
    <source>
        <dbReference type="ARBA" id="ARBA00022692"/>
    </source>
</evidence>
<evidence type="ECO:0000256" key="2">
    <source>
        <dbReference type="ARBA" id="ARBA00022536"/>
    </source>
</evidence>
<dbReference type="SMART" id="SM00181">
    <property type="entry name" value="EGF"/>
    <property type="match status" value="2"/>
</dbReference>
<dbReference type="InterPro" id="IPR009030">
    <property type="entry name" value="Growth_fac_rcpt_cys_sf"/>
</dbReference>
<evidence type="ECO:0000313" key="15">
    <source>
        <dbReference type="EMBL" id="KAK2188601.1"/>
    </source>
</evidence>
<keyword evidence="9" id="KW-1015">Disulfide bond</keyword>
<dbReference type="FunFam" id="2.120.10.30:FF:000241">
    <property type="entry name" value="Low-density lipoprotein receptor-related protein 6"/>
    <property type="match status" value="1"/>
</dbReference>
<reference evidence="15" key="1">
    <citation type="journal article" date="2023" name="Mol. Biol. Evol.">
        <title>Third-Generation Sequencing Reveals the Adaptive Role of the Epigenome in Three Deep-Sea Polychaetes.</title>
        <authorList>
            <person name="Perez M."/>
            <person name="Aroh O."/>
            <person name="Sun Y."/>
            <person name="Lan Y."/>
            <person name="Juniper S.K."/>
            <person name="Young C.R."/>
            <person name="Angers B."/>
            <person name="Qian P.Y."/>
        </authorList>
    </citation>
    <scope>NUCLEOTIDE SEQUENCE</scope>
    <source>
        <strain evidence="15">R07B-5</strain>
    </source>
</reference>
<dbReference type="PROSITE" id="PS51120">
    <property type="entry name" value="LDLRB"/>
    <property type="match status" value="2"/>
</dbReference>
<dbReference type="CDD" id="cd00054">
    <property type="entry name" value="EGF_CA"/>
    <property type="match status" value="1"/>
</dbReference>
<feature type="repeat" description="LDL-receptor class B" evidence="13">
    <location>
        <begin position="250"/>
        <end position="291"/>
    </location>
</feature>
<keyword evidence="3" id="KW-0254">Endocytosis</keyword>
<dbReference type="Pfam" id="PF00058">
    <property type="entry name" value="Ldl_recept_b"/>
    <property type="match status" value="3"/>
</dbReference>
<dbReference type="SUPFAM" id="SSF63825">
    <property type="entry name" value="YWTD domain"/>
    <property type="match status" value="1"/>
</dbReference>
<dbReference type="Pfam" id="PF12662">
    <property type="entry name" value="cEGF"/>
    <property type="match status" value="1"/>
</dbReference>
<dbReference type="InterPro" id="IPR011042">
    <property type="entry name" value="6-blade_b-propeller_TolB-like"/>
</dbReference>
<dbReference type="PROSITE" id="PS01187">
    <property type="entry name" value="EGF_CA"/>
    <property type="match status" value="1"/>
</dbReference>
<protein>
    <recommendedName>
        <fullName evidence="14">EGF-like domain-containing protein</fullName>
    </recommendedName>
</protein>
<dbReference type="GO" id="GO:0042813">
    <property type="term" value="F:Wnt receptor activity"/>
    <property type="evidence" value="ECO:0007669"/>
    <property type="project" value="TreeGrafter"/>
</dbReference>
<dbReference type="PROSITE" id="PS50026">
    <property type="entry name" value="EGF_3"/>
    <property type="match status" value="1"/>
</dbReference>
<dbReference type="PANTHER" id="PTHR46513">
    <property type="entry name" value="VITELLOGENIN RECEPTOR-LIKE PROTEIN-RELATED-RELATED"/>
    <property type="match status" value="1"/>
</dbReference>
<organism evidence="15 16">
    <name type="scientific">Ridgeia piscesae</name>
    <name type="common">Tubeworm</name>
    <dbReference type="NCBI Taxonomy" id="27915"/>
    <lineage>
        <taxon>Eukaryota</taxon>
        <taxon>Metazoa</taxon>
        <taxon>Spiralia</taxon>
        <taxon>Lophotrochozoa</taxon>
        <taxon>Annelida</taxon>
        <taxon>Polychaeta</taxon>
        <taxon>Sedentaria</taxon>
        <taxon>Canalipalpata</taxon>
        <taxon>Sabellida</taxon>
        <taxon>Siboglinidae</taxon>
        <taxon>Ridgeia</taxon>
    </lineage>
</organism>
<comment type="caution">
    <text evidence="12">Lacks conserved residue(s) required for the propagation of feature annotation.</text>
</comment>
<feature type="repeat" description="LDL-receptor class B" evidence="13">
    <location>
        <begin position="206"/>
        <end position="249"/>
    </location>
</feature>
<keyword evidence="16" id="KW-1185">Reference proteome</keyword>
<keyword evidence="2 12" id="KW-0245">EGF-like domain</keyword>
<dbReference type="InterPro" id="IPR001881">
    <property type="entry name" value="EGF-like_Ca-bd_dom"/>
</dbReference>
<dbReference type="Pfam" id="PF00008">
    <property type="entry name" value="EGF"/>
    <property type="match status" value="1"/>
</dbReference>
<evidence type="ECO:0000313" key="16">
    <source>
        <dbReference type="Proteomes" id="UP001209878"/>
    </source>
</evidence>
<dbReference type="PROSITE" id="PS00010">
    <property type="entry name" value="ASX_HYDROXYL"/>
    <property type="match status" value="1"/>
</dbReference>
<dbReference type="InterPro" id="IPR050778">
    <property type="entry name" value="Cueball_EGF_LRP_Nidogen"/>
</dbReference>
<evidence type="ECO:0000256" key="9">
    <source>
        <dbReference type="ARBA" id="ARBA00023157"/>
    </source>
</evidence>
<evidence type="ECO:0000259" key="14">
    <source>
        <dbReference type="PROSITE" id="PS50026"/>
    </source>
</evidence>
<dbReference type="GO" id="GO:0005509">
    <property type="term" value="F:calcium ion binding"/>
    <property type="evidence" value="ECO:0007669"/>
    <property type="project" value="InterPro"/>
</dbReference>
<dbReference type="FunFam" id="2.10.25.10:FF:000009">
    <property type="entry name" value="Low-density lipoprotein receptor isoform 1"/>
    <property type="match status" value="1"/>
</dbReference>
<keyword evidence="10" id="KW-0675">Receptor</keyword>
<evidence type="ECO:0000256" key="11">
    <source>
        <dbReference type="ARBA" id="ARBA00023180"/>
    </source>
</evidence>
<name>A0AAD9UGS1_RIDPI</name>
<gene>
    <name evidence="15" type="ORF">NP493_127g02015</name>
</gene>
<comment type="caution">
    <text evidence="15">The sequence shown here is derived from an EMBL/GenBank/DDBJ whole genome shotgun (WGS) entry which is preliminary data.</text>
</comment>
<keyword evidence="4" id="KW-0812">Transmembrane</keyword>
<evidence type="ECO:0000256" key="10">
    <source>
        <dbReference type="ARBA" id="ARBA00023170"/>
    </source>
</evidence>
<evidence type="ECO:0000256" key="8">
    <source>
        <dbReference type="ARBA" id="ARBA00023136"/>
    </source>
</evidence>
<dbReference type="Gene3D" id="2.120.10.30">
    <property type="entry name" value="TolB, C-terminal domain"/>
    <property type="match status" value="1"/>
</dbReference>
<sequence>MFANAGCSDKCTATPRGAICHCHKGFRLLPDGKTCEDIDECAAKPCSHYCVNIKGSFKCGCAEGYKLEPSERVCKAKAPEAELLFTTEGNLRSLSLDGHTYTTVVSSDTGLIQSIDFDFRRGTVYWNDLDDNTIRYMSESTEKAGVLLRDTPTDGIAVDWMASNLYYTSLETHALWACTLNLGVCTPVVSDGVDKPRAIALYPTKGLMFWTDWGRHPVIQRSWMDGTNKVTIIRHNLVWPNGLTIDYVLDQLYWVDAKMNTIQSADLNGSRRRTVVPNVYHPYSIVVFEDHIFWSDWAHKSVIRANKFTGLNQTTVQGNLRKPMDIKMRHPVRQPSGQYQHQLLVVNVPICESPR</sequence>
<feature type="domain" description="EGF-like" evidence="14">
    <location>
        <begin position="37"/>
        <end position="71"/>
    </location>
</feature>
<dbReference type="GO" id="GO:0060070">
    <property type="term" value="P:canonical Wnt signaling pathway"/>
    <property type="evidence" value="ECO:0007669"/>
    <property type="project" value="TreeGrafter"/>
</dbReference>
<dbReference type="SMART" id="SM00179">
    <property type="entry name" value="EGF_CA"/>
    <property type="match status" value="1"/>
</dbReference>
<dbReference type="Gene3D" id="2.10.25.10">
    <property type="entry name" value="Laminin"/>
    <property type="match status" value="2"/>
</dbReference>
<evidence type="ECO:0000256" key="7">
    <source>
        <dbReference type="ARBA" id="ARBA00022989"/>
    </source>
</evidence>
<evidence type="ECO:0000256" key="13">
    <source>
        <dbReference type="PROSITE-ProRule" id="PRU00461"/>
    </source>
</evidence>
<keyword evidence="11" id="KW-0325">Glycoprotein</keyword>
<evidence type="ECO:0000256" key="1">
    <source>
        <dbReference type="ARBA" id="ARBA00004479"/>
    </source>
</evidence>
<keyword evidence="6" id="KW-0677">Repeat</keyword>
<evidence type="ECO:0000256" key="6">
    <source>
        <dbReference type="ARBA" id="ARBA00022737"/>
    </source>
</evidence>
<dbReference type="GO" id="GO:0017147">
    <property type="term" value="F:Wnt-protein binding"/>
    <property type="evidence" value="ECO:0007669"/>
    <property type="project" value="TreeGrafter"/>
</dbReference>
<dbReference type="InterPro" id="IPR018097">
    <property type="entry name" value="EGF_Ca-bd_CS"/>
</dbReference>
<accession>A0AAD9UGS1</accession>
<keyword evidence="8" id="KW-0472">Membrane</keyword>
<evidence type="ECO:0000256" key="5">
    <source>
        <dbReference type="ARBA" id="ARBA00022729"/>
    </source>
</evidence>
<comment type="subcellular location">
    <subcellularLocation>
        <location evidence="1">Membrane</location>
        <topology evidence="1">Single-pass type I membrane protein</topology>
    </subcellularLocation>
</comment>
<dbReference type="SUPFAM" id="SSF57184">
    <property type="entry name" value="Growth factor receptor domain"/>
    <property type="match status" value="1"/>
</dbReference>
<proteinExistence type="predicted"/>
<keyword evidence="5" id="KW-0732">Signal</keyword>
<dbReference type="InterPro" id="IPR000033">
    <property type="entry name" value="LDLR_classB_rpt"/>
</dbReference>
<dbReference type="SMART" id="SM00135">
    <property type="entry name" value="LY"/>
    <property type="match status" value="5"/>
</dbReference>
<dbReference type="InterPro" id="IPR026823">
    <property type="entry name" value="cEGF"/>
</dbReference>